<gene>
    <name evidence="1" type="ORF">CBG49_02695</name>
</gene>
<organism evidence="1 2">
    <name type="scientific">Capnocytophaga endodontalis</name>
    <dbReference type="NCBI Taxonomy" id="2708117"/>
    <lineage>
        <taxon>Bacteria</taxon>
        <taxon>Pseudomonadati</taxon>
        <taxon>Bacteroidota</taxon>
        <taxon>Flavobacteriia</taxon>
        <taxon>Flavobacteriales</taxon>
        <taxon>Flavobacteriaceae</taxon>
        <taxon>Capnocytophaga</taxon>
    </lineage>
</organism>
<evidence type="ECO:0000313" key="2">
    <source>
        <dbReference type="Proteomes" id="UP000197007"/>
    </source>
</evidence>
<dbReference type="KEGG" id="capn:CBG49_02695"/>
<dbReference type="AlphaFoldDB" id="A0A1Z4BLD3"/>
<keyword evidence="2" id="KW-1185">Reference proteome</keyword>
<dbReference type="Proteomes" id="UP000197007">
    <property type="component" value="Chromosome"/>
</dbReference>
<dbReference type="RefSeq" id="WP_088593271.1">
    <property type="nucleotide sequence ID" value="NZ_CP022022.1"/>
</dbReference>
<dbReference type="EMBL" id="CP022022">
    <property type="protein sequence ID" value="ASF42083.1"/>
    <property type="molecule type" value="Genomic_DNA"/>
</dbReference>
<evidence type="ECO:0000313" key="1">
    <source>
        <dbReference type="EMBL" id="ASF42083.1"/>
    </source>
</evidence>
<sequence length="239" mass="28078">MFIETIHLQAQKEYTTARLDLKGKVKSVTEVSFLKYPPELAETKMIVVTPITYRFDLKGNLVEKNIGGDIVYCYEYDAHNHLKGCKRISYPDKGINYPDKGEETAISFLYDKAGTYLVEKVGESESTTYRYFGTHTQISYTSYTVKGRTTIENDIYYKDNGQVDYTLQGDIKSVYHYDNKGQITDIEVYNLKGIKLLHYHYKYVYDDKGNWIEREEIFEKPVPKDRFPEIVRREITYYD</sequence>
<accession>A0A1Z4BLD3</accession>
<dbReference type="Gene3D" id="2.180.10.10">
    <property type="entry name" value="RHS repeat-associated core"/>
    <property type="match status" value="1"/>
</dbReference>
<protein>
    <submittedName>
        <fullName evidence="1">Uncharacterized protein</fullName>
    </submittedName>
</protein>
<name>A0A1Z4BLD3_9FLAO</name>
<reference evidence="2" key="1">
    <citation type="submission" date="2017-06" db="EMBL/GenBank/DDBJ databases">
        <title>Complete genome sequence of Capnocytophaga sp. KCOM 1579 (=ChDC OS43) isolated from a human refractory periapical abscess lesion.</title>
        <authorList>
            <person name="Kook J.-K."/>
            <person name="Park S.-N."/>
            <person name="Lim Y.K."/>
            <person name="Roh H."/>
        </authorList>
    </citation>
    <scope>NUCLEOTIDE SEQUENCE [LARGE SCALE GENOMIC DNA]</scope>
    <source>
        <strain evidence="2">ChDC OS43</strain>
    </source>
</reference>
<proteinExistence type="predicted"/>